<evidence type="ECO:0000313" key="5">
    <source>
        <dbReference type="Proteomes" id="UP000019443"/>
    </source>
</evidence>
<reference evidence="4" key="1">
    <citation type="submission" date="2013-11" db="EMBL/GenBank/DDBJ databases">
        <title>Draft genome sequence of the broad-host-range Rhizobium sp. LPU83 strain, a member of the low-genetic diversity Oregon-like Rhizobium sp. group.</title>
        <authorList>
            <person name="Wibberg D."/>
            <person name="Puehler A."/>
            <person name="Schlueter A."/>
        </authorList>
    </citation>
    <scope>NUCLEOTIDE SEQUENCE [LARGE SCALE GENOMIC DNA]</scope>
    <source>
        <strain evidence="4">LPU83</strain>
        <plasmid evidence="4">pLPU83b</plasmid>
    </source>
</reference>
<geneLocation type="plasmid" evidence="4">
    <name>pLPU83b</name>
</geneLocation>
<keyword evidence="5" id="KW-1185">Reference proteome</keyword>
<dbReference type="Proteomes" id="UP000019443">
    <property type="component" value="Unassembled WGS sequence"/>
</dbReference>
<dbReference type="PANTHER" id="PTHR43397">
    <property type="entry name" value="ERGOTHIONEINE BIOSYNTHESIS PROTEIN 1"/>
    <property type="match status" value="1"/>
</dbReference>
<dbReference type="GO" id="GO:0032259">
    <property type="term" value="P:methylation"/>
    <property type="evidence" value="ECO:0007669"/>
    <property type="project" value="UniProtKB-KW"/>
</dbReference>
<dbReference type="GO" id="GO:0008168">
    <property type="term" value="F:methyltransferase activity"/>
    <property type="evidence" value="ECO:0007669"/>
    <property type="project" value="UniProtKB-KW"/>
</dbReference>
<gene>
    <name evidence="4" type="ORF">LPU83_pLPU83b_0388</name>
</gene>
<feature type="domain" description="Histidine-specific methyltransferase SAM-dependent" evidence="3">
    <location>
        <begin position="7"/>
        <end position="309"/>
    </location>
</feature>
<dbReference type="InterPro" id="IPR029063">
    <property type="entry name" value="SAM-dependent_MTases_sf"/>
</dbReference>
<comment type="caution">
    <text evidence="4">The sequence shown here is derived from an EMBL/GenBank/DDBJ whole genome shotgun (WGS) entry which is preliminary data.</text>
</comment>
<dbReference type="EMBL" id="CBYB010000038">
    <property type="protein sequence ID" value="CDM60373.1"/>
    <property type="molecule type" value="Genomic_DNA"/>
</dbReference>
<keyword evidence="4" id="KW-0614">Plasmid</keyword>
<dbReference type="Pfam" id="PF10017">
    <property type="entry name" value="Methyltransf_33"/>
    <property type="match status" value="1"/>
</dbReference>
<protein>
    <recommendedName>
        <fullName evidence="3">Histidine-specific methyltransferase SAM-dependent domain-containing protein</fullName>
    </recommendedName>
</protein>
<organism evidence="4 5">
    <name type="scientific">Rhizobium favelukesii</name>
    <dbReference type="NCBI Taxonomy" id="348824"/>
    <lineage>
        <taxon>Bacteria</taxon>
        <taxon>Pseudomonadati</taxon>
        <taxon>Pseudomonadota</taxon>
        <taxon>Alphaproteobacteria</taxon>
        <taxon>Hyphomicrobiales</taxon>
        <taxon>Rhizobiaceae</taxon>
        <taxon>Rhizobium/Agrobacterium group</taxon>
        <taxon>Rhizobium</taxon>
    </lineage>
</organism>
<accession>W6RNA2</accession>
<sequence>MRSTSMSQDLMDGLSNAQKSIPCRYYYDDLGSRLFEEQCKQPEYYLYRTEKKILERQSEKILKACSVETFVDLGCGNCEKTEMFLRTSISMMRYPLLNMIDINGLIVEEASQRLSQTLPTLNTVKLVGDYAATIPMHAHRIEPSLFFFLGSNIGNMTDDEILRFMNMCRTGMRDGDYILIGHDLDKDPALLTAAYNDKNGVAAKTNLNVLSNLNNQYAGNIDISAFRHEAAYYPEGFTMKSHLVALRDTMFTLPKLKLTVSVKAGERILTEIERKFPMGYLEQLLELANFKLVEEFHDDNAWFAVSLFRDVCRNDRTVSGASGLDG</sequence>
<dbReference type="PIRSF" id="PIRSF018005">
    <property type="entry name" value="UCP018005"/>
    <property type="match status" value="1"/>
</dbReference>
<dbReference type="Gene3D" id="3.40.50.150">
    <property type="entry name" value="Vaccinia Virus protein VP39"/>
    <property type="match status" value="1"/>
</dbReference>
<keyword evidence="1" id="KW-0489">Methyltransferase</keyword>
<keyword evidence="2" id="KW-0808">Transferase</keyword>
<evidence type="ECO:0000313" key="4">
    <source>
        <dbReference type="EMBL" id="CDM60373.1"/>
    </source>
</evidence>
<evidence type="ECO:0000259" key="3">
    <source>
        <dbReference type="Pfam" id="PF10017"/>
    </source>
</evidence>
<evidence type="ECO:0000256" key="1">
    <source>
        <dbReference type="ARBA" id="ARBA00022603"/>
    </source>
</evidence>
<name>W6RNA2_9HYPH</name>
<proteinExistence type="predicted"/>
<dbReference type="AlphaFoldDB" id="W6RNA2"/>
<dbReference type="InterPro" id="IPR019257">
    <property type="entry name" value="MeTrfase_dom"/>
</dbReference>
<dbReference type="PANTHER" id="PTHR43397:SF1">
    <property type="entry name" value="ERGOTHIONEINE BIOSYNTHESIS PROTEIN 1"/>
    <property type="match status" value="1"/>
</dbReference>
<dbReference type="InterPro" id="IPR017804">
    <property type="entry name" value="MeTrfase_EgtD-like"/>
</dbReference>
<dbReference type="InterPro" id="IPR051128">
    <property type="entry name" value="EgtD_Methyltrsf_superfamily"/>
</dbReference>
<evidence type="ECO:0000256" key="2">
    <source>
        <dbReference type="ARBA" id="ARBA00022679"/>
    </source>
</evidence>